<dbReference type="PANTHER" id="PTHR15599:SF1">
    <property type="entry name" value="RADIAL SPOKE HEAD 14 HOMOLOG"/>
    <property type="match status" value="1"/>
</dbReference>
<dbReference type="Gene3D" id="1.25.10.10">
    <property type="entry name" value="Leucine-rich Repeat Variant"/>
    <property type="match status" value="1"/>
</dbReference>
<gene>
    <name evidence="1" type="ORF">HGM15179_006175</name>
</gene>
<organism evidence="1 2">
    <name type="scientific">Zosterops borbonicus</name>
    <dbReference type="NCBI Taxonomy" id="364589"/>
    <lineage>
        <taxon>Eukaryota</taxon>
        <taxon>Metazoa</taxon>
        <taxon>Chordata</taxon>
        <taxon>Craniata</taxon>
        <taxon>Vertebrata</taxon>
        <taxon>Euteleostomi</taxon>
        <taxon>Archelosauria</taxon>
        <taxon>Archosauria</taxon>
        <taxon>Dinosauria</taxon>
        <taxon>Saurischia</taxon>
        <taxon>Theropoda</taxon>
        <taxon>Coelurosauria</taxon>
        <taxon>Aves</taxon>
        <taxon>Neognathae</taxon>
        <taxon>Neoaves</taxon>
        <taxon>Telluraves</taxon>
        <taxon>Australaves</taxon>
        <taxon>Passeriformes</taxon>
        <taxon>Sylvioidea</taxon>
        <taxon>Zosteropidae</taxon>
        <taxon>Zosterops</taxon>
    </lineage>
</organism>
<dbReference type="Proteomes" id="UP000796761">
    <property type="component" value="Unassembled WGS sequence"/>
</dbReference>
<dbReference type="SUPFAM" id="SSF48371">
    <property type="entry name" value="ARM repeat"/>
    <property type="match status" value="1"/>
</dbReference>
<evidence type="ECO:0000313" key="2">
    <source>
        <dbReference type="Proteomes" id="UP000796761"/>
    </source>
</evidence>
<dbReference type="Pfam" id="PF13646">
    <property type="entry name" value="HEAT_2"/>
    <property type="match status" value="1"/>
</dbReference>
<dbReference type="OrthoDB" id="409644at2759"/>
<proteinExistence type="predicted"/>
<keyword evidence="2" id="KW-1185">Reference proteome</keyword>
<evidence type="ECO:0008006" key="3">
    <source>
        <dbReference type="Google" id="ProtNLM"/>
    </source>
</evidence>
<dbReference type="InterPro" id="IPR016024">
    <property type="entry name" value="ARM-type_fold"/>
</dbReference>
<sequence>MLLASKVNCLGTGFPYLFEFLQKLTSKCSTGAGAVLRAGLIPSLVLKLKTELDEIQELILDTLSNCLRVEVSEALEAGVISVLKEKLSHPSTAIRSKAAWVLLEISSHAEGKIAVCNEEVIPVLLGLLEDTQPEVQASSAGALMFALVTPQGRSSAMGAEAIPPLLTLVAEETSKARLNAIKSLTLLAELPEGRQTLLDHRDTFVRCLDDPSEAVQRAADVAITVIDWKPFCSRDLF</sequence>
<evidence type="ECO:0000313" key="1">
    <source>
        <dbReference type="EMBL" id="TRZ20994.1"/>
    </source>
</evidence>
<comment type="caution">
    <text evidence="1">The sequence shown here is derived from an EMBL/GenBank/DDBJ whole genome shotgun (WGS) entry which is preliminary data.</text>
</comment>
<accession>A0A8K1GNR1</accession>
<protein>
    <recommendedName>
        <fullName evidence="3">Rhabdoid tumor deletion region protein 1</fullName>
    </recommendedName>
</protein>
<dbReference type="InterPro" id="IPR042856">
    <property type="entry name" value="RSP14"/>
</dbReference>
<dbReference type="PANTHER" id="PTHR15599">
    <property type="entry name" value="RTDR1"/>
    <property type="match status" value="1"/>
</dbReference>
<dbReference type="AlphaFoldDB" id="A0A8K1GNR1"/>
<reference evidence="1" key="1">
    <citation type="submission" date="2019-04" db="EMBL/GenBank/DDBJ databases">
        <title>Genome assembly of Zosterops borbonicus 15179.</title>
        <authorList>
            <person name="Leroy T."/>
            <person name="Anselmetti Y."/>
            <person name="Tilak M.-K."/>
            <person name="Nabholz B."/>
        </authorList>
    </citation>
    <scope>NUCLEOTIDE SEQUENCE</scope>
    <source>
        <strain evidence="1">HGM_15179</strain>
        <tissue evidence="1">Muscle</tissue>
    </source>
</reference>
<dbReference type="InterPro" id="IPR011989">
    <property type="entry name" value="ARM-like"/>
</dbReference>
<name>A0A8K1GNR1_9PASS</name>
<dbReference type="EMBL" id="SWJQ01000136">
    <property type="protein sequence ID" value="TRZ20994.1"/>
    <property type="molecule type" value="Genomic_DNA"/>
</dbReference>